<name>A0A1Y2D2X3_9FUNG</name>
<comment type="caution">
    <text evidence="11">The sequence shown here is derived from an EMBL/GenBank/DDBJ whole genome shotgun (WGS) entry which is preliminary data.</text>
</comment>
<dbReference type="InterPro" id="IPR011583">
    <property type="entry name" value="Chitinase_II/V-like_cat"/>
</dbReference>
<dbReference type="GO" id="GO:0000272">
    <property type="term" value="P:polysaccharide catabolic process"/>
    <property type="evidence" value="ECO:0007669"/>
    <property type="project" value="UniProtKB-KW"/>
</dbReference>
<dbReference type="Gene3D" id="3.10.50.10">
    <property type="match status" value="1"/>
</dbReference>
<evidence type="ECO:0000256" key="7">
    <source>
        <dbReference type="RuleBase" id="RU000489"/>
    </source>
</evidence>
<evidence type="ECO:0000256" key="3">
    <source>
        <dbReference type="ARBA" id="ARBA00023024"/>
    </source>
</evidence>
<keyword evidence="2 7" id="KW-0378">Hydrolase</keyword>
<dbReference type="SMART" id="SM00636">
    <property type="entry name" value="Glyco_18"/>
    <property type="match status" value="1"/>
</dbReference>
<dbReference type="OrthoDB" id="73875at2759"/>
<evidence type="ECO:0000256" key="2">
    <source>
        <dbReference type="ARBA" id="ARBA00022801"/>
    </source>
</evidence>
<dbReference type="GO" id="GO:0008061">
    <property type="term" value="F:chitin binding"/>
    <property type="evidence" value="ECO:0007669"/>
    <property type="project" value="InterPro"/>
</dbReference>
<evidence type="ECO:0000313" key="11">
    <source>
        <dbReference type="EMBL" id="ORY52925.1"/>
    </source>
</evidence>
<keyword evidence="12" id="KW-1185">Reference proteome</keyword>
<dbReference type="Pfam" id="PF00704">
    <property type="entry name" value="Glyco_hydro_18"/>
    <property type="match status" value="1"/>
</dbReference>
<evidence type="ECO:0000256" key="1">
    <source>
        <dbReference type="ARBA" id="ARBA00000822"/>
    </source>
</evidence>
<dbReference type="InterPro" id="IPR001579">
    <property type="entry name" value="Glyco_hydro_18_chit_AS"/>
</dbReference>
<evidence type="ECO:0000256" key="9">
    <source>
        <dbReference type="SAM" id="SignalP"/>
    </source>
</evidence>
<protein>
    <recommendedName>
        <fullName evidence="10">GH18 domain-containing protein</fullName>
    </recommendedName>
</protein>
<evidence type="ECO:0000259" key="10">
    <source>
        <dbReference type="PROSITE" id="PS51910"/>
    </source>
</evidence>
<dbReference type="AlphaFoldDB" id="A0A1Y2D2X3"/>
<sequence length="435" mass="47566">MFPSVFLVFAFIRLCYAVDSKIVVAYLPSWGSYSASQIDFSIVTHVHYSFATLTENDVLILPEGPNLVDVVETVHKGGAKITLAIGGATGSASFHNALSTPDKISAAVNEISSHVWQYRLDGIDIDWEFPVDPADHDNFYAFLKQLRQSLGDSFLISACVGINAFAGSDGAPSKDVSDFANVLSFVFIMAYDMNGSWADVTGPNAPFKDSTANNVWQSVENWHQANFPYEKLVLGVPFYGMGLKVLDSMANNDATNQQGTIDKSATESSYDYTQILTILGGRQYKYDTATQTPWAYIEESQEYVSFDDPTSIAYKVNYAACTGLLGVGMWDITKDGGKLLPSLKGIHSCDQSQNFETSSNQAVPNQITATYSRCGGGWDDANSNCYSRCNNDADCPNSLRCYKDLNVGVCSSLFNRDIRDILEPKIVGAESAYGF</sequence>
<dbReference type="Gene3D" id="3.20.20.80">
    <property type="entry name" value="Glycosidases"/>
    <property type="match status" value="1"/>
</dbReference>
<evidence type="ECO:0000256" key="6">
    <source>
        <dbReference type="ARBA" id="ARBA00023326"/>
    </source>
</evidence>
<reference evidence="11 12" key="1">
    <citation type="submission" date="2016-07" db="EMBL/GenBank/DDBJ databases">
        <title>Pervasive Adenine N6-methylation of Active Genes in Fungi.</title>
        <authorList>
            <consortium name="DOE Joint Genome Institute"/>
            <person name="Mondo S.J."/>
            <person name="Dannebaum R.O."/>
            <person name="Kuo R.C."/>
            <person name="Labutti K."/>
            <person name="Haridas S."/>
            <person name="Kuo A."/>
            <person name="Salamov A."/>
            <person name="Ahrendt S.R."/>
            <person name="Lipzen A."/>
            <person name="Sullivan W."/>
            <person name="Andreopoulos W.B."/>
            <person name="Clum A."/>
            <person name="Lindquist E."/>
            <person name="Daum C."/>
            <person name="Ramamoorthy G.K."/>
            <person name="Gryganskyi A."/>
            <person name="Culley D."/>
            <person name="Magnuson J.K."/>
            <person name="James T.Y."/>
            <person name="O'Malley M.A."/>
            <person name="Stajich J.E."/>
            <person name="Spatafora J.W."/>
            <person name="Visel A."/>
            <person name="Grigoriev I.V."/>
        </authorList>
    </citation>
    <scope>NUCLEOTIDE SEQUENCE [LARGE SCALE GENOMIC DNA]</scope>
    <source>
        <strain evidence="11 12">JEL800</strain>
    </source>
</reference>
<keyword evidence="6" id="KW-0624">Polysaccharide degradation</keyword>
<evidence type="ECO:0000256" key="5">
    <source>
        <dbReference type="ARBA" id="ARBA00023295"/>
    </source>
</evidence>
<dbReference type="InterPro" id="IPR050314">
    <property type="entry name" value="Glycosyl_Hydrlase_18"/>
</dbReference>
<evidence type="ECO:0000256" key="4">
    <source>
        <dbReference type="ARBA" id="ARBA00023277"/>
    </source>
</evidence>
<comment type="similarity">
    <text evidence="8">Belongs to the glycosyl hydrolase 18 family.</text>
</comment>
<feature type="signal peptide" evidence="9">
    <location>
        <begin position="1"/>
        <end position="17"/>
    </location>
</feature>
<dbReference type="InterPro" id="IPR001223">
    <property type="entry name" value="Glyco_hydro18_cat"/>
</dbReference>
<evidence type="ECO:0000313" key="12">
    <source>
        <dbReference type="Proteomes" id="UP000193642"/>
    </source>
</evidence>
<comment type="catalytic activity">
    <reaction evidence="1">
        <text>Random endo-hydrolysis of N-acetyl-beta-D-glucosaminide (1-&gt;4)-beta-linkages in chitin and chitodextrins.</text>
        <dbReference type="EC" id="3.2.1.14"/>
    </reaction>
</comment>
<dbReference type="InterPro" id="IPR017853">
    <property type="entry name" value="GH"/>
</dbReference>
<keyword evidence="4" id="KW-0119">Carbohydrate metabolism</keyword>
<dbReference type="GO" id="GO:0006032">
    <property type="term" value="P:chitin catabolic process"/>
    <property type="evidence" value="ECO:0007669"/>
    <property type="project" value="UniProtKB-KW"/>
</dbReference>
<dbReference type="PANTHER" id="PTHR11177">
    <property type="entry name" value="CHITINASE"/>
    <property type="match status" value="1"/>
</dbReference>
<dbReference type="PROSITE" id="PS51910">
    <property type="entry name" value="GH18_2"/>
    <property type="match status" value="1"/>
</dbReference>
<keyword evidence="9" id="KW-0732">Signal</keyword>
<organism evidence="11 12">
    <name type="scientific">Rhizoclosmatium globosum</name>
    <dbReference type="NCBI Taxonomy" id="329046"/>
    <lineage>
        <taxon>Eukaryota</taxon>
        <taxon>Fungi</taxon>
        <taxon>Fungi incertae sedis</taxon>
        <taxon>Chytridiomycota</taxon>
        <taxon>Chytridiomycota incertae sedis</taxon>
        <taxon>Chytridiomycetes</taxon>
        <taxon>Chytridiales</taxon>
        <taxon>Chytriomycetaceae</taxon>
        <taxon>Rhizoclosmatium</taxon>
    </lineage>
</organism>
<dbReference type="PANTHER" id="PTHR11177:SF317">
    <property type="entry name" value="CHITINASE 12-RELATED"/>
    <property type="match status" value="1"/>
</dbReference>
<dbReference type="STRING" id="329046.A0A1Y2D2X3"/>
<feature type="domain" description="GH18" evidence="10">
    <location>
        <begin position="21"/>
        <end position="350"/>
    </location>
</feature>
<dbReference type="GO" id="GO:0005576">
    <property type="term" value="C:extracellular region"/>
    <property type="evidence" value="ECO:0007669"/>
    <property type="project" value="TreeGrafter"/>
</dbReference>
<feature type="chain" id="PRO_5013005596" description="GH18 domain-containing protein" evidence="9">
    <location>
        <begin position="18"/>
        <end position="435"/>
    </location>
</feature>
<keyword evidence="5 7" id="KW-0326">Glycosidase</keyword>
<dbReference type="GO" id="GO:0008843">
    <property type="term" value="F:endochitinase activity"/>
    <property type="evidence" value="ECO:0007669"/>
    <property type="project" value="UniProtKB-EC"/>
</dbReference>
<accession>A0A1Y2D2X3</accession>
<evidence type="ECO:0000256" key="8">
    <source>
        <dbReference type="RuleBase" id="RU004453"/>
    </source>
</evidence>
<dbReference type="EMBL" id="MCGO01000002">
    <property type="protein sequence ID" value="ORY52925.1"/>
    <property type="molecule type" value="Genomic_DNA"/>
</dbReference>
<gene>
    <name evidence="11" type="ORF">BCR33DRAFT_711335</name>
</gene>
<dbReference type="PROSITE" id="PS01095">
    <property type="entry name" value="GH18_1"/>
    <property type="match status" value="1"/>
</dbReference>
<dbReference type="SUPFAM" id="SSF51445">
    <property type="entry name" value="(Trans)glycosidases"/>
    <property type="match status" value="1"/>
</dbReference>
<dbReference type="InterPro" id="IPR029070">
    <property type="entry name" value="Chitinase_insertion_sf"/>
</dbReference>
<proteinExistence type="inferred from homology"/>
<keyword evidence="3" id="KW-0146">Chitin degradation</keyword>
<dbReference type="Proteomes" id="UP000193642">
    <property type="component" value="Unassembled WGS sequence"/>
</dbReference>